<feature type="compositionally biased region" description="Basic and acidic residues" evidence="5">
    <location>
        <begin position="84"/>
        <end position="104"/>
    </location>
</feature>
<protein>
    <submittedName>
        <fullName evidence="7">Leucine Rich Repeat</fullName>
    </submittedName>
</protein>
<dbReference type="PANTHER" id="PTHR46662">
    <property type="entry name" value="DI-GLUCOSE BINDING PROTEIN WITH LEUCINE-RICH REPEAT DOMAIN-CONTAINING PROTEIN"/>
    <property type="match status" value="1"/>
</dbReference>
<evidence type="ECO:0000256" key="6">
    <source>
        <dbReference type="SAM" id="Phobius"/>
    </source>
</evidence>
<feature type="region of interest" description="Disordered" evidence="5">
    <location>
        <begin position="340"/>
        <end position="496"/>
    </location>
</feature>
<dbReference type="Pfam" id="PF00560">
    <property type="entry name" value="LRR_1"/>
    <property type="match status" value="3"/>
</dbReference>
<evidence type="ECO:0000313" key="7">
    <source>
        <dbReference type="EMBL" id="CAB9523027.1"/>
    </source>
</evidence>
<dbReference type="Proteomes" id="UP001153069">
    <property type="component" value="Unassembled WGS sequence"/>
</dbReference>
<feature type="region of interest" description="Disordered" evidence="5">
    <location>
        <begin position="1"/>
        <end position="173"/>
    </location>
</feature>
<dbReference type="AlphaFoldDB" id="A0A9N8EJW2"/>
<evidence type="ECO:0000256" key="5">
    <source>
        <dbReference type="SAM" id="MobiDB-lite"/>
    </source>
</evidence>
<dbReference type="PANTHER" id="PTHR46662:SF89">
    <property type="entry name" value="MDIS1-INTERACTING RECEPTOR LIKE KINASE 2-LIKE"/>
    <property type="match status" value="1"/>
</dbReference>
<keyword evidence="6" id="KW-0812">Transmembrane</keyword>
<evidence type="ECO:0000313" key="8">
    <source>
        <dbReference type="Proteomes" id="UP001153069"/>
    </source>
</evidence>
<feature type="compositionally biased region" description="Basic and acidic residues" evidence="5">
    <location>
        <begin position="472"/>
        <end position="482"/>
    </location>
</feature>
<keyword evidence="6" id="KW-0472">Membrane</keyword>
<sequence>MESSKKSCVMTDPVEVEQDAPALTIQSGSGVDPSDAMSFNGAGGGEVRDEEAGLVETDGLPEPDLEPEPTGAAFEMPIEVNDGSVEKSDAPTEKGDQESDHQVGRADGAPPEADEEGTDQQDLEEKNEVSTPVVGIVSLEPDVKEEFGVVTTVTDEDSSVETEPEPEVVDQGPEAVIQIVTEEQEAVPEYPQSEPRLVAPQAETEPVTAVSQPEQTTEAAPCTIPVDGSGDEPAKGAIQNNPVEASSFADGKDPEIGIKVEQAPPVASSSGHEIAPDPTLVEDAVTDAASLESKWKMTKERKTKFLLGVIGLIAFTIIMAAILSPRTDNSTDELQLSNAAPTSLTPVHPTHETAASPGAPAPTQATLVVPTQMNTDPTESPTRPLREPDREEPTTSAPTFLPTHSHQMGEPQAQDHYTTEPTQAHTTTKPPPSNTNAAPTASPTKSSASAGASVPGRPTSSPTPPDEEDEPTPQKDGPRGDEPTPEDDEPTGPRPVDEEYVLSLLPDTTLMSLEDPFSPQSKAFKWLFNDTAYLPHYSDDRILQRFALATFYHATNGPFWANNENWLNHDVHECQWLFHGPFDGYVGDSGIGAEHYNPCELDSFGSGPLRPNGGVFQHLSLWQNELDGMIPPEISLLSRLRSIDLNGNQMKGAIPPHTSQLTNLEVLALGGNGFFGTLPNMRGMTNLETLMLSYNYLSGTIPETLSRLTKLRYLLFDGNAYISGTIPPQLSRLSNVEYLYLSGTSLEGTIPSELGLLTNVKQLDLWNNFLRGQIPTEMGQLTLMEWPSWDGNAFTGTLPSELGQWTNLQNFDLYDTEIGGTIPSEFGRFTNMQWYFVLANNNLSGTVPSELGLLPVDHLYLHGNQLTGIIPSEVCYLNDTVFDCSENLCGCECGCFNTASGQTTLEPPSNENIYHPYFGVLLNVRNDTVEP</sequence>
<organism evidence="7 8">
    <name type="scientific">Seminavis robusta</name>
    <dbReference type="NCBI Taxonomy" id="568900"/>
    <lineage>
        <taxon>Eukaryota</taxon>
        <taxon>Sar</taxon>
        <taxon>Stramenopiles</taxon>
        <taxon>Ochrophyta</taxon>
        <taxon>Bacillariophyta</taxon>
        <taxon>Bacillariophyceae</taxon>
        <taxon>Bacillariophycidae</taxon>
        <taxon>Naviculales</taxon>
        <taxon>Naviculaceae</taxon>
        <taxon>Seminavis</taxon>
    </lineage>
</organism>
<proteinExistence type="predicted"/>
<dbReference type="SMART" id="SM00369">
    <property type="entry name" value="LRR_TYP"/>
    <property type="match status" value="3"/>
</dbReference>
<dbReference type="EMBL" id="CAICTM010001366">
    <property type="protein sequence ID" value="CAB9523027.1"/>
    <property type="molecule type" value="Genomic_DNA"/>
</dbReference>
<dbReference type="Gene3D" id="3.80.10.10">
    <property type="entry name" value="Ribonuclease Inhibitor"/>
    <property type="match status" value="2"/>
</dbReference>
<feature type="region of interest" description="Disordered" evidence="5">
    <location>
        <begin position="186"/>
        <end position="219"/>
    </location>
</feature>
<feature type="compositionally biased region" description="Acidic residues" evidence="5">
    <location>
        <begin position="112"/>
        <end position="122"/>
    </location>
</feature>
<evidence type="ECO:0000256" key="2">
    <source>
        <dbReference type="ARBA" id="ARBA00022475"/>
    </source>
</evidence>
<feature type="compositionally biased region" description="Low complexity" evidence="5">
    <location>
        <begin position="434"/>
        <end position="453"/>
    </location>
</feature>
<feature type="compositionally biased region" description="Polar residues" evidence="5">
    <location>
        <begin position="209"/>
        <end position="218"/>
    </location>
</feature>
<comment type="subcellular location">
    <subcellularLocation>
        <location evidence="1">Cell membrane</location>
    </subcellularLocation>
</comment>
<feature type="compositionally biased region" description="Acidic residues" evidence="5">
    <location>
        <begin position="154"/>
        <end position="168"/>
    </location>
</feature>
<dbReference type="FunFam" id="3.80.10.10:FF:000383">
    <property type="entry name" value="Leucine-rich repeat receptor protein kinase EMS1"/>
    <property type="match status" value="1"/>
</dbReference>
<dbReference type="InterPro" id="IPR032675">
    <property type="entry name" value="LRR_dom_sf"/>
</dbReference>
<gene>
    <name evidence="7" type="ORF">SEMRO_1368_G266810.1</name>
</gene>
<evidence type="ECO:0000256" key="3">
    <source>
        <dbReference type="ARBA" id="ARBA00022614"/>
    </source>
</evidence>
<dbReference type="InterPro" id="IPR003591">
    <property type="entry name" value="Leu-rich_rpt_typical-subtyp"/>
</dbReference>
<evidence type="ECO:0000256" key="4">
    <source>
        <dbReference type="ARBA" id="ARBA00022737"/>
    </source>
</evidence>
<dbReference type="OrthoDB" id="1574204at2759"/>
<feature type="compositionally biased region" description="Basic and acidic residues" evidence="5">
    <location>
        <begin position="384"/>
        <end position="393"/>
    </location>
</feature>
<accession>A0A9N8EJW2</accession>
<feature type="compositionally biased region" description="Polar residues" evidence="5">
    <location>
        <begin position="363"/>
        <end position="381"/>
    </location>
</feature>
<reference evidence="7" key="1">
    <citation type="submission" date="2020-06" db="EMBL/GenBank/DDBJ databases">
        <authorList>
            <consortium name="Plant Systems Biology data submission"/>
        </authorList>
    </citation>
    <scope>NUCLEOTIDE SEQUENCE</scope>
    <source>
        <strain evidence="7">D6</strain>
    </source>
</reference>
<dbReference type="FunFam" id="3.80.10.10:FF:000041">
    <property type="entry name" value="LRR receptor-like serine/threonine-protein kinase ERECTA"/>
    <property type="match status" value="1"/>
</dbReference>
<keyword evidence="4" id="KW-0677">Repeat</keyword>
<comment type="caution">
    <text evidence="7">The sequence shown here is derived from an EMBL/GenBank/DDBJ whole genome shotgun (WGS) entry which is preliminary data.</text>
</comment>
<dbReference type="GO" id="GO:0005886">
    <property type="term" value="C:plasma membrane"/>
    <property type="evidence" value="ECO:0007669"/>
    <property type="project" value="UniProtKB-SubCell"/>
</dbReference>
<dbReference type="SUPFAM" id="SSF52058">
    <property type="entry name" value="L domain-like"/>
    <property type="match status" value="1"/>
</dbReference>
<name>A0A9N8EJW2_9STRA</name>
<feature type="compositionally biased region" description="Acidic residues" evidence="5">
    <location>
        <begin position="52"/>
        <end position="67"/>
    </location>
</feature>
<keyword evidence="8" id="KW-1185">Reference proteome</keyword>
<keyword evidence="3" id="KW-0433">Leucine-rich repeat</keyword>
<feature type="compositionally biased region" description="Polar residues" evidence="5">
    <location>
        <begin position="394"/>
        <end position="406"/>
    </location>
</feature>
<feature type="transmembrane region" description="Helical" evidence="6">
    <location>
        <begin position="305"/>
        <end position="323"/>
    </location>
</feature>
<dbReference type="InterPro" id="IPR001611">
    <property type="entry name" value="Leu-rich_rpt"/>
</dbReference>
<feature type="compositionally biased region" description="Polar residues" evidence="5">
    <location>
        <begin position="415"/>
        <end position="425"/>
    </location>
</feature>
<keyword evidence="6" id="KW-1133">Transmembrane helix</keyword>
<keyword evidence="2" id="KW-1003">Cell membrane</keyword>
<evidence type="ECO:0000256" key="1">
    <source>
        <dbReference type="ARBA" id="ARBA00004236"/>
    </source>
</evidence>